<reference evidence="2" key="1">
    <citation type="submission" date="2018-04" db="EMBL/GenBank/DDBJ databases">
        <title>WGS assembly of Panicum hallii.</title>
        <authorList>
            <person name="Lovell J."/>
            <person name="Jenkins J."/>
            <person name="Lowry D."/>
            <person name="Mamidi S."/>
            <person name="Sreedasyam A."/>
            <person name="Weng X."/>
            <person name="Barry K."/>
            <person name="Bonette J."/>
            <person name="Campitelli B."/>
            <person name="Daum C."/>
            <person name="Gordon S."/>
            <person name="Gould B."/>
            <person name="Lipzen A."/>
            <person name="Macqueen A."/>
            <person name="Palacio-Mejia J."/>
            <person name="Plott C."/>
            <person name="Shakirov E."/>
            <person name="Shu S."/>
            <person name="Yoshinaga Y."/>
            <person name="Zane M."/>
            <person name="Rokhsar D."/>
            <person name="Grimwood J."/>
            <person name="Schmutz J."/>
            <person name="Juenger T."/>
        </authorList>
    </citation>
    <scope>NUCLEOTIDE SEQUENCE [LARGE SCALE GENOMIC DNA]</scope>
    <source>
        <strain evidence="2">FIL2</strain>
    </source>
</reference>
<dbReference type="EMBL" id="CM008050">
    <property type="protein sequence ID" value="PVH39077.1"/>
    <property type="molecule type" value="Genomic_DNA"/>
</dbReference>
<evidence type="ECO:0000256" key="1">
    <source>
        <dbReference type="SAM" id="MobiDB-lite"/>
    </source>
</evidence>
<gene>
    <name evidence="2" type="ORF">PAHAL_5G428200</name>
</gene>
<organism evidence="2">
    <name type="scientific">Panicum hallii</name>
    <dbReference type="NCBI Taxonomy" id="206008"/>
    <lineage>
        <taxon>Eukaryota</taxon>
        <taxon>Viridiplantae</taxon>
        <taxon>Streptophyta</taxon>
        <taxon>Embryophyta</taxon>
        <taxon>Tracheophyta</taxon>
        <taxon>Spermatophyta</taxon>
        <taxon>Magnoliopsida</taxon>
        <taxon>Liliopsida</taxon>
        <taxon>Poales</taxon>
        <taxon>Poaceae</taxon>
        <taxon>PACMAD clade</taxon>
        <taxon>Panicoideae</taxon>
        <taxon>Panicodae</taxon>
        <taxon>Paniceae</taxon>
        <taxon>Panicinae</taxon>
        <taxon>Panicum</taxon>
        <taxon>Panicum sect. Panicum</taxon>
    </lineage>
</organism>
<protein>
    <submittedName>
        <fullName evidence="2">Uncharacterized protein</fullName>
    </submittedName>
</protein>
<proteinExistence type="predicted"/>
<sequence>MEAALGDMKELVVLLGGCPRVGRQPYSAYLFMESCMFGRQMEKEQIVSFLLQPARDLDVLPIIGPREVGKRTLVEHACLEERVRDHFAKIHRLCGDDLDVQGKEPLRGVVDTAQRSLIVIEETHSGGALVPVQSVGVRRRRPGGAPGARARRHGAVRGHPGPHAVRRGDQDRRVAPRRPERSVLAPRAEGVPRGDGAAARRRRPWGSWSSGGEGRVLPPRRAGEGWA</sequence>
<feature type="compositionally biased region" description="Basic and acidic residues" evidence="1">
    <location>
        <begin position="166"/>
        <end position="181"/>
    </location>
</feature>
<dbReference type="PANTHER" id="PTHR33377:SF54">
    <property type="entry name" value="OS01G0256300 PROTEIN"/>
    <property type="match status" value="1"/>
</dbReference>
<name>A0A2T8IN33_9POAL</name>
<dbReference type="Gene3D" id="3.40.50.300">
    <property type="entry name" value="P-loop containing nucleotide triphosphate hydrolases"/>
    <property type="match status" value="1"/>
</dbReference>
<accession>A0A2T8IN33</accession>
<evidence type="ECO:0000313" key="2">
    <source>
        <dbReference type="EMBL" id="PVH39077.1"/>
    </source>
</evidence>
<dbReference type="InterPro" id="IPR027417">
    <property type="entry name" value="P-loop_NTPase"/>
</dbReference>
<dbReference type="AlphaFoldDB" id="A0A2T8IN33"/>
<dbReference type="Gramene" id="PVH39077">
    <property type="protein sequence ID" value="PVH39077"/>
    <property type="gene ID" value="PAHAL_5G428200"/>
</dbReference>
<dbReference type="Proteomes" id="UP000243499">
    <property type="component" value="Chromosome 5"/>
</dbReference>
<feature type="region of interest" description="Disordered" evidence="1">
    <location>
        <begin position="136"/>
        <end position="227"/>
    </location>
</feature>
<dbReference type="PANTHER" id="PTHR33377">
    <property type="entry name" value="OS10G0134700 PROTEIN-RELATED"/>
    <property type="match status" value="1"/>
</dbReference>